<accession>A0A0R2RQL2</accession>
<keyword evidence="2" id="KW-1133">Transmembrane helix</keyword>
<comment type="caution">
    <text evidence="4">The sequence shown here is derived from an EMBL/GenBank/DDBJ whole genome shotgun (WGS) entry which is preliminary data.</text>
</comment>
<evidence type="ECO:0000259" key="3">
    <source>
        <dbReference type="SMART" id="SM00530"/>
    </source>
</evidence>
<dbReference type="PANTHER" id="PTHR34475">
    <property type="match status" value="1"/>
</dbReference>
<dbReference type="EMBL" id="LIBO01000074">
    <property type="protein sequence ID" value="KRO62458.1"/>
    <property type="molecule type" value="Genomic_DNA"/>
</dbReference>
<feature type="region of interest" description="Disordered" evidence="1">
    <location>
        <begin position="163"/>
        <end position="210"/>
    </location>
</feature>
<keyword evidence="2" id="KW-0812">Transmembrane</keyword>
<evidence type="ECO:0000256" key="1">
    <source>
        <dbReference type="SAM" id="MobiDB-lite"/>
    </source>
</evidence>
<feature type="transmembrane region" description="Helical" evidence="2">
    <location>
        <begin position="120"/>
        <end position="145"/>
    </location>
</feature>
<dbReference type="InterPro" id="IPR001387">
    <property type="entry name" value="Cro/C1-type_HTH"/>
</dbReference>
<dbReference type="GO" id="GO:0003677">
    <property type="term" value="F:DNA binding"/>
    <property type="evidence" value="ECO:0007669"/>
    <property type="project" value="InterPro"/>
</dbReference>
<dbReference type="InterPro" id="IPR010982">
    <property type="entry name" value="Lambda_DNA-bd_dom_sf"/>
</dbReference>
<dbReference type="CDD" id="cd00093">
    <property type="entry name" value="HTH_XRE"/>
    <property type="match status" value="1"/>
</dbReference>
<dbReference type="SMART" id="SM00530">
    <property type="entry name" value="HTH_XRE"/>
    <property type="match status" value="1"/>
</dbReference>
<organism evidence="4 5">
    <name type="scientific">Verrucomicrobia subdivision 6 bacterium BACL9 MAG-120507-bin52</name>
    <dbReference type="NCBI Taxonomy" id="1655590"/>
    <lineage>
        <taxon>Bacteria</taxon>
        <taxon>Pseudomonadati</taxon>
        <taxon>Verrucomicrobiota</taxon>
        <taxon>Verrucomicrobiia</taxon>
        <taxon>Verrucomicrobiales</taxon>
        <taxon>Verrucomicrobia subdivision 6</taxon>
    </lineage>
</organism>
<dbReference type="Proteomes" id="UP000051269">
    <property type="component" value="Unassembled WGS sequence"/>
</dbReference>
<evidence type="ECO:0000256" key="2">
    <source>
        <dbReference type="SAM" id="Phobius"/>
    </source>
</evidence>
<proteinExistence type="predicted"/>
<protein>
    <recommendedName>
        <fullName evidence="3">HTH cro/C1-type domain-containing protein</fullName>
    </recommendedName>
</protein>
<dbReference type="PANTHER" id="PTHR34475:SF1">
    <property type="entry name" value="CYTOSKELETON PROTEIN RODZ"/>
    <property type="match status" value="1"/>
</dbReference>
<evidence type="ECO:0000313" key="5">
    <source>
        <dbReference type="Proteomes" id="UP000051269"/>
    </source>
</evidence>
<keyword evidence="2" id="KW-0472">Membrane</keyword>
<evidence type="ECO:0000313" key="4">
    <source>
        <dbReference type="EMBL" id="KRO62458.1"/>
    </source>
</evidence>
<reference evidence="4 5" key="1">
    <citation type="submission" date="2015-10" db="EMBL/GenBank/DDBJ databases">
        <title>Metagenome-Assembled Genomes uncover a global brackish microbiome.</title>
        <authorList>
            <person name="Hugerth L.W."/>
            <person name="Larsson J."/>
            <person name="Alneberg J."/>
            <person name="Lindh M.V."/>
            <person name="Legrand C."/>
            <person name="Pinhassi J."/>
            <person name="Andersson A.F."/>
        </authorList>
    </citation>
    <scope>NUCLEOTIDE SEQUENCE [LARGE SCALE GENOMIC DNA]</scope>
    <source>
        <strain evidence="4">BACL18 MAG-120507-bin52</strain>
    </source>
</reference>
<feature type="domain" description="HTH cro/C1-type" evidence="3">
    <location>
        <begin position="21"/>
        <end position="78"/>
    </location>
</feature>
<dbReference type="InterPro" id="IPR050400">
    <property type="entry name" value="Bact_Cytoskel_RodZ"/>
</dbReference>
<sequence>MKKKSSTTVELEKSSDPVGSQLSVARLRLGWTIEEAAARTRLHLNVIRRLEAGEFDQFPSLAYARGFLKIYSRDLGLDPKKILREFQPLHSSEDSILDLRPEMLEALPTRASEPVLTSRGVGLGVLTLVGVFIVSVVGVQLYRVWPVKSPQDPSSLAPIGAVEKSAVPDSSPEGQPIRTATPAKEGKPLSSLPMVQTSENNPPPKPATPHQLRIKAKNDTWVRIVAIQDGKEVQLFEDTIDEDDVVPATDDPAWSGDAFIVTTRQAADAEIIFNNSNFGPYEKPGPQTFRLPASR</sequence>
<gene>
    <name evidence="4" type="ORF">ABR82_05635</name>
</gene>
<dbReference type="Pfam" id="PF13413">
    <property type="entry name" value="HTH_25"/>
    <property type="match status" value="1"/>
</dbReference>
<dbReference type="SUPFAM" id="SSF47413">
    <property type="entry name" value="lambda repressor-like DNA-binding domains"/>
    <property type="match status" value="1"/>
</dbReference>
<dbReference type="AlphaFoldDB" id="A0A0R2RQL2"/>
<name>A0A0R2RQL2_9BACT</name>
<dbReference type="Gene3D" id="1.10.260.40">
    <property type="entry name" value="lambda repressor-like DNA-binding domains"/>
    <property type="match status" value="1"/>
</dbReference>